<dbReference type="CDD" id="cd16018">
    <property type="entry name" value="Enpp"/>
    <property type="match status" value="1"/>
</dbReference>
<comment type="catalytic activity">
    <reaction evidence="33">
        <text>2',3'-cGAMP + 2 H2O = GMP + AMP + 2 H(+)</text>
        <dbReference type="Rhea" id="RHEA:58808"/>
        <dbReference type="ChEBI" id="CHEBI:15377"/>
        <dbReference type="ChEBI" id="CHEBI:15378"/>
        <dbReference type="ChEBI" id="CHEBI:58115"/>
        <dbReference type="ChEBI" id="CHEBI:143093"/>
        <dbReference type="ChEBI" id="CHEBI:456215"/>
    </reaction>
    <physiologicalReaction direction="left-to-right" evidence="33">
        <dbReference type="Rhea" id="RHEA:58809"/>
    </physiologicalReaction>
</comment>
<dbReference type="GO" id="GO:0047429">
    <property type="term" value="F:nucleoside triphosphate diphosphatase activity"/>
    <property type="evidence" value="ECO:0007669"/>
    <property type="project" value="UniProtKB-EC"/>
</dbReference>
<evidence type="ECO:0000256" key="7">
    <source>
        <dbReference type="ARBA" id="ARBA00022525"/>
    </source>
</evidence>
<dbReference type="FunFam" id="3.40.570.10:FF:000006">
    <property type="entry name" value="ectonucleotide pyrophosphatase/phosphodiesterase family member 1"/>
    <property type="match status" value="1"/>
</dbReference>
<dbReference type="InterPro" id="IPR020436">
    <property type="entry name" value="SMB_chordata"/>
</dbReference>
<dbReference type="FunFam" id="4.10.410.20:FF:000001">
    <property type="entry name" value="Ectonucleotide pyrophosphatase/phosphodiesterase family member 2"/>
    <property type="match status" value="1"/>
</dbReference>
<feature type="region of interest" description="Disordered" evidence="38">
    <location>
        <begin position="70"/>
        <end position="199"/>
    </location>
</feature>
<evidence type="ECO:0000256" key="2">
    <source>
        <dbReference type="ARBA" id="ARBA00001947"/>
    </source>
</evidence>
<evidence type="ECO:0000256" key="19">
    <source>
        <dbReference type="ARBA" id="ARBA00023157"/>
    </source>
</evidence>
<dbReference type="GO" id="GO:0004551">
    <property type="term" value="F:dinucleotide phosphatase activity"/>
    <property type="evidence" value="ECO:0007669"/>
    <property type="project" value="TreeGrafter"/>
</dbReference>
<organism evidence="40 41">
    <name type="scientific">Dipodomys ordii</name>
    <name type="common">Ord's kangaroo rat</name>
    <dbReference type="NCBI Taxonomy" id="10020"/>
    <lineage>
        <taxon>Eukaryota</taxon>
        <taxon>Metazoa</taxon>
        <taxon>Chordata</taxon>
        <taxon>Craniata</taxon>
        <taxon>Vertebrata</taxon>
        <taxon>Euteleostomi</taxon>
        <taxon>Mammalia</taxon>
        <taxon>Eutheria</taxon>
        <taxon>Euarchontoglires</taxon>
        <taxon>Glires</taxon>
        <taxon>Rodentia</taxon>
        <taxon>Castorimorpha</taxon>
        <taxon>Heteromyidae</taxon>
        <taxon>Dipodomyinae</taxon>
        <taxon>Dipodomys</taxon>
    </lineage>
</organism>
<dbReference type="PRINTS" id="PR00022">
    <property type="entry name" value="SOMATOMEDINB"/>
</dbReference>
<dbReference type="GO" id="GO:0006955">
    <property type="term" value="P:immune response"/>
    <property type="evidence" value="ECO:0007669"/>
    <property type="project" value="InterPro"/>
</dbReference>
<evidence type="ECO:0000256" key="18">
    <source>
        <dbReference type="ARBA" id="ARBA00023136"/>
    </source>
</evidence>
<evidence type="ECO:0000256" key="38">
    <source>
        <dbReference type="SAM" id="MobiDB-lite"/>
    </source>
</evidence>
<dbReference type="PROSITE" id="PS00524">
    <property type="entry name" value="SMB_1"/>
    <property type="match status" value="2"/>
</dbReference>
<dbReference type="SUPFAM" id="SSF90188">
    <property type="entry name" value="Somatomedin B domain"/>
    <property type="match status" value="2"/>
</dbReference>
<sequence length="1079" mass="121572">MLGSLRTAAPVLIWRARTLKADRDLYGRIWLDDFGVILVRWRKLRKSTRTAAKRITAKCSFEKLRALGSRPEEAAAAGPPHPSPPALFRGRMISCSSRPHSAIAGQPAPQALQGDSRRGPRDSGQGSDREGQRRGWGRGLARCRGAWPARSLFKGPAPLRDPSARARATMERDGCVRGGEGPAGNGRDPSHGAPGDPQAAASLLAPLDLGEEPLEKAARARTAKDPNTYKVLSLVLSVCVLTTILGCIFGLKPSCAKEVKSCKGRCFERTFGNCRCDAACVDLGNCCLDFQETCIEPGHIWTCNKFRCGEKRLTRNLCSCSDDCQEHGDCCINYSPVCQGKKSWVEEPCESINKPQCPEEFDSPPVLLFSLDGFRAEYLHTWGGLLPVISKLKNCGTYTRNMRPVYPTKTFPNHYSIVTGLYPESHGIIDNKMYDPKMNASFSLKSKEKFNPEWYKGQPIWLTAKYQNLKSGTFFWPGSDVKIDGILPDIYKVYNGSVPFEERILAVLKWLQLPRDERPHFYTLYLEEPDSSGHSYGPVSSEVIKALQRVDSMVGMLMDGLKELNLDKCLNLILLSDHGMEQGSCKKYVYLNKYLGDVKNIKVVYGPAARLRPSDVPDKYYSFNYENIARNLSCREPNQHFKPYLKHFLPKRLHFAKSDRIEPLTFYMDPQWQLALNPSERKYCGYGFHGSDNVFSNMQALFIGYGPGFKHGIEVDTFENIEVYNLMCDLLNLTPAPNNGTHGSLNHLLKNPVYTPTHPKEAHPLMQCPISGTSRDNLGCSCDPVILPIVDFQTRFNLTTAEEKTIARGTLPYGRPKAVQGRPSICLLYQSQFVSGYSHDLLMPLWTSYTVHRNDSFSTDNFSNCLFQDLRISLSPIHKCSFYKNNAKVSYGFLAPPQLSKDSNEIYSEALLTTNIVPMYQSFQVIWRYFHDTLLQRYADDRNGINVVSGPVFDSDFDGRWDSLETLKQDSRVIRNQEILIPTHFFIVLTSCKDAAQTPLQCESLDPLAFILPHRPDNSESCASGKHDSSWIEDLFMLHRARISDVEHITGLSFYQERKEPVSDLLKLKTYLPTFNQED</sequence>
<evidence type="ECO:0000256" key="26">
    <source>
        <dbReference type="ARBA" id="ARBA00044922"/>
    </source>
</evidence>
<evidence type="ECO:0000259" key="39">
    <source>
        <dbReference type="PROSITE" id="PS50958"/>
    </source>
</evidence>
<evidence type="ECO:0000256" key="33">
    <source>
        <dbReference type="ARBA" id="ARBA00051224"/>
    </source>
</evidence>
<feature type="compositionally biased region" description="Basic and acidic residues" evidence="38">
    <location>
        <begin position="162"/>
        <end position="175"/>
    </location>
</feature>
<feature type="domain" description="SMB" evidence="39">
    <location>
        <begin position="258"/>
        <end position="298"/>
    </location>
</feature>
<keyword evidence="17" id="KW-1133">Transmembrane helix</keyword>
<evidence type="ECO:0000256" key="22">
    <source>
        <dbReference type="ARBA" id="ARBA00037810"/>
    </source>
</evidence>
<dbReference type="SUPFAM" id="SSF54060">
    <property type="entry name" value="His-Me finger endonucleases"/>
    <property type="match status" value="1"/>
</dbReference>
<dbReference type="Gene3D" id="3.40.570.10">
    <property type="entry name" value="Extracellular Endonuclease, subunit A"/>
    <property type="match status" value="1"/>
</dbReference>
<keyword evidence="6" id="KW-1003">Cell membrane</keyword>
<dbReference type="CTD" id="5167"/>
<dbReference type="GO" id="GO:0031214">
    <property type="term" value="P:biomineral tissue development"/>
    <property type="evidence" value="ECO:0007669"/>
    <property type="project" value="UniProtKB-KW"/>
</dbReference>
<keyword evidence="18" id="KW-0472">Membrane</keyword>
<dbReference type="AlphaFoldDB" id="A0A1S3G0R2"/>
<name>A0A1S3G0R2_DIPOR</name>
<keyword evidence="19" id="KW-1015">Disulfide bond</keyword>
<dbReference type="InterPro" id="IPR002591">
    <property type="entry name" value="Phosphodiest/P_Trfase"/>
</dbReference>
<evidence type="ECO:0000256" key="14">
    <source>
        <dbReference type="ARBA" id="ARBA00022833"/>
    </source>
</evidence>
<dbReference type="KEGG" id="dord:105993508"/>
<evidence type="ECO:0000256" key="32">
    <source>
        <dbReference type="ARBA" id="ARBA00049048"/>
    </source>
</evidence>
<evidence type="ECO:0000256" key="20">
    <source>
        <dbReference type="ARBA" id="ARBA00023180"/>
    </source>
</evidence>
<dbReference type="GO" id="GO:0046872">
    <property type="term" value="F:metal ion binding"/>
    <property type="evidence" value="ECO:0007669"/>
    <property type="project" value="UniProtKB-KW"/>
</dbReference>
<evidence type="ECO:0000256" key="11">
    <source>
        <dbReference type="ARBA" id="ARBA00022723"/>
    </source>
</evidence>
<dbReference type="Pfam" id="PF01033">
    <property type="entry name" value="Somatomedin_B"/>
    <property type="match status" value="2"/>
</dbReference>
<keyword evidence="40" id="KW-1185">Reference proteome</keyword>
<comment type="catalytic activity">
    <reaction evidence="32">
        <text>P(1),P(4)-bis(5'-adenosyl) tetraphosphate + H2O = AMP + ATP + 2 H(+)</text>
        <dbReference type="Rhea" id="RHEA:32039"/>
        <dbReference type="ChEBI" id="CHEBI:15377"/>
        <dbReference type="ChEBI" id="CHEBI:15378"/>
        <dbReference type="ChEBI" id="CHEBI:30616"/>
        <dbReference type="ChEBI" id="CHEBI:58141"/>
        <dbReference type="ChEBI" id="CHEBI:456215"/>
    </reaction>
    <physiologicalReaction direction="left-to-right" evidence="32">
        <dbReference type="Rhea" id="RHEA:32040"/>
    </physiologicalReaction>
</comment>
<dbReference type="SMART" id="SM00892">
    <property type="entry name" value="Endonuclease_NS"/>
    <property type="match status" value="1"/>
</dbReference>
<evidence type="ECO:0000256" key="24">
    <source>
        <dbReference type="ARBA" id="ARBA00044879"/>
    </source>
</evidence>
<dbReference type="EC" id="3.6.1.9" evidence="23"/>
<dbReference type="Gene3D" id="3.40.720.10">
    <property type="entry name" value="Alkaline Phosphatase, subunit A"/>
    <property type="match status" value="1"/>
</dbReference>
<evidence type="ECO:0000256" key="10">
    <source>
        <dbReference type="ARBA" id="ARBA00022692"/>
    </source>
</evidence>
<evidence type="ECO:0000256" key="30">
    <source>
        <dbReference type="ARBA" id="ARBA00047299"/>
    </source>
</evidence>
<comment type="subunit">
    <text evidence="34">Ectonucleotide pyrophosphatase/phosphodiesterase family member 1: Homodimer. Ectonucleotide pyrophosphatase/phosphodiesterase family member 1: Interacts with INSR; leading to inhibit INSR autophosphorylation and subsequent activation of INSR kinase activity. Ectonucleotide pyrophosphatase/phosphodiesterase family member 1, secreted form: Monomeric.</text>
</comment>
<keyword evidence="15" id="KW-0106">Calcium</keyword>
<dbReference type="Proteomes" id="UP000081671">
    <property type="component" value="Unplaced"/>
</dbReference>
<evidence type="ECO:0000256" key="27">
    <source>
        <dbReference type="ARBA" id="ARBA00045000"/>
    </source>
</evidence>
<comment type="catalytic activity">
    <reaction evidence="1">
        <text>Hydrolytically removes 5'-nucleotides successively from the 3'-hydroxy termini of 3'-hydroxy-terminated oligonucleotides.</text>
        <dbReference type="EC" id="3.1.4.1"/>
    </reaction>
</comment>
<keyword evidence="8" id="KW-0597">Phosphoprotein</keyword>
<comment type="catalytic activity">
    <reaction evidence="26">
        <text>CTP + H2O = CMP + diphosphate + H(+)</text>
        <dbReference type="Rhea" id="RHEA:27762"/>
        <dbReference type="ChEBI" id="CHEBI:15377"/>
        <dbReference type="ChEBI" id="CHEBI:15378"/>
        <dbReference type="ChEBI" id="CHEBI:33019"/>
        <dbReference type="ChEBI" id="CHEBI:37563"/>
        <dbReference type="ChEBI" id="CHEBI:60377"/>
        <dbReference type="EC" id="3.6.1.9"/>
    </reaction>
    <physiologicalReaction direction="left-to-right" evidence="26">
        <dbReference type="Rhea" id="RHEA:27763"/>
    </physiologicalReaction>
</comment>
<evidence type="ECO:0000256" key="34">
    <source>
        <dbReference type="ARBA" id="ARBA00064608"/>
    </source>
</evidence>
<evidence type="ECO:0000256" key="25">
    <source>
        <dbReference type="ARBA" id="ARBA00044894"/>
    </source>
</evidence>
<dbReference type="InterPro" id="IPR001604">
    <property type="entry name" value="Endo_G_ENPP1-like_dom"/>
</dbReference>
<evidence type="ECO:0000256" key="8">
    <source>
        <dbReference type="ARBA" id="ARBA00022553"/>
    </source>
</evidence>
<keyword evidence="14" id="KW-0862">Zinc</keyword>
<evidence type="ECO:0000256" key="9">
    <source>
        <dbReference type="ARBA" id="ARBA00022591"/>
    </source>
</evidence>
<dbReference type="FunFam" id="4.10.410.20:FF:000003">
    <property type="entry name" value="Ectonucleotide pyrophosphatase/phosphodiesterase family member 1"/>
    <property type="match status" value="1"/>
</dbReference>
<evidence type="ECO:0000256" key="35">
    <source>
        <dbReference type="ARBA" id="ARBA00074880"/>
    </source>
</evidence>
<dbReference type="SUPFAM" id="SSF53649">
    <property type="entry name" value="Alkaline phosphatase-like"/>
    <property type="match status" value="1"/>
</dbReference>
<comment type="catalytic activity">
    <reaction evidence="30">
        <text>UTP + H2O = UMP + diphosphate + H(+)</text>
        <dbReference type="Rhea" id="RHEA:29395"/>
        <dbReference type="ChEBI" id="CHEBI:15377"/>
        <dbReference type="ChEBI" id="CHEBI:15378"/>
        <dbReference type="ChEBI" id="CHEBI:33019"/>
        <dbReference type="ChEBI" id="CHEBI:46398"/>
        <dbReference type="ChEBI" id="CHEBI:57865"/>
        <dbReference type="EC" id="3.6.1.9"/>
    </reaction>
    <physiologicalReaction direction="left-to-right" evidence="30">
        <dbReference type="Rhea" id="RHEA:29396"/>
    </physiologicalReaction>
</comment>
<dbReference type="GeneID" id="105993508"/>
<dbReference type="InterPro" id="IPR036024">
    <property type="entry name" value="Somatomedin_B-like_dom_sf"/>
</dbReference>
<comment type="cofactor">
    <cofactor evidence="2">
        <name>Zn(2+)</name>
        <dbReference type="ChEBI" id="CHEBI:29105"/>
    </cofactor>
</comment>
<keyword evidence="10" id="KW-0812">Transmembrane</keyword>
<dbReference type="PANTHER" id="PTHR10151">
    <property type="entry name" value="ECTONUCLEOTIDE PYROPHOSPHATASE/PHOSPHODIESTERASE"/>
    <property type="match status" value="1"/>
</dbReference>
<dbReference type="CDD" id="cd00091">
    <property type="entry name" value="NUC"/>
    <property type="match status" value="1"/>
</dbReference>
<comment type="similarity">
    <text evidence="4">Belongs to the nucleotide pyrophosphatase/phosphodiesterase family.</text>
</comment>
<accession>A0A1S3G0R2</accession>
<dbReference type="GO" id="GO:0009143">
    <property type="term" value="P:nucleoside triphosphate catabolic process"/>
    <property type="evidence" value="ECO:0007669"/>
    <property type="project" value="TreeGrafter"/>
</dbReference>
<dbReference type="SMART" id="SM00201">
    <property type="entry name" value="SO"/>
    <property type="match status" value="2"/>
</dbReference>
<feature type="domain" description="SMB" evidence="39">
    <location>
        <begin position="299"/>
        <end position="343"/>
    </location>
</feature>
<comment type="catalytic activity">
    <reaction evidence="24">
        <text>a ribonucleoside 5'-triphosphate + H2O = a ribonucleoside 5'-phosphate + diphosphate + H(+)</text>
        <dbReference type="Rhea" id="RHEA:23996"/>
        <dbReference type="ChEBI" id="CHEBI:15377"/>
        <dbReference type="ChEBI" id="CHEBI:15378"/>
        <dbReference type="ChEBI" id="CHEBI:33019"/>
        <dbReference type="ChEBI" id="CHEBI:58043"/>
        <dbReference type="ChEBI" id="CHEBI:61557"/>
        <dbReference type="EC" id="3.6.1.9"/>
    </reaction>
    <physiologicalReaction direction="left-to-right" evidence="24">
        <dbReference type="Rhea" id="RHEA:23997"/>
    </physiologicalReaction>
</comment>
<comment type="catalytic activity">
    <reaction evidence="31">
        <text>GTP + H2O = GMP + diphosphate + H(+)</text>
        <dbReference type="Rhea" id="RHEA:29391"/>
        <dbReference type="ChEBI" id="CHEBI:15377"/>
        <dbReference type="ChEBI" id="CHEBI:15378"/>
        <dbReference type="ChEBI" id="CHEBI:33019"/>
        <dbReference type="ChEBI" id="CHEBI:37565"/>
        <dbReference type="ChEBI" id="CHEBI:58115"/>
        <dbReference type="EC" id="3.6.1.9"/>
    </reaction>
    <physiologicalReaction direction="left-to-right" evidence="31">
        <dbReference type="Rhea" id="RHEA:29392"/>
    </physiologicalReaction>
</comment>
<dbReference type="GO" id="GO:0003676">
    <property type="term" value="F:nucleic acid binding"/>
    <property type="evidence" value="ECO:0007669"/>
    <property type="project" value="InterPro"/>
</dbReference>
<evidence type="ECO:0000256" key="4">
    <source>
        <dbReference type="ARBA" id="ARBA00010594"/>
    </source>
</evidence>
<keyword evidence="20" id="KW-0325">Glycoprotein</keyword>
<dbReference type="PROSITE" id="PS50958">
    <property type="entry name" value="SMB_2"/>
    <property type="match status" value="2"/>
</dbReference>
<dbReference type="GO" id="GO:0016323">
    <property type="term" value="C:basolateral plasma membrane"/>
    <property type="evidence" value="ECO:0007669"/>
    <property type="project" value="UniProtKB-SubCell"/>
</dbReference>
<dbReference type="InterPro" id="IPR020821">
    <property type="entry name" value="ENPP1-3/EXOG-like_nuc-like"/>
</dbReference>
<dbReference type="GO" id="GO:0005044">
    <property type="term" value="F:scavenger receptor activity"/>
    <property type="evidence" value="ECO:0007669"/>
    <property type="project" value="InterPro"/>
</dbReference>
<dbReference type="SMART" id="SM00477">
    <property type="entry name" value="NUC"/>
    <property type="match status" value="1"/>
</dbReference>
<evidence type="ECO:0000256" key="29">
    <source>
        <dbReference type="ARBA" id="ARBA00045013"/>
    </source>
</evidence>
<evidence type="ECO:0000256" key="17">
    <source>
        <dbReference type="ARBA" id="ARBA00022989"/>
    </source>
</evidence>
<dbReference type="FunFam" id="3.40.720.10:FF:000010">
    <property type="entry name" value="Ectonucleotide pyrophosphatase/phosphodiesterase family member 1"/>
    <property type="match status" value="1"/>
</dbReference>
<comment type="catalytic activity">
    <reaction evidence="21">
        <text>3',5'-cyclic AMP + H2O = AMP + H(+)</text>
        <dbReference type="Rhea" id="RHEA:25277"/>
        <dbReference type="ChEBI" id="CHEBI:15377"/>
        <dbReference type="ChEBI" id="CHEBI:15378"/>
        <dbReference type="ChEBI" id="CHEBI:58165"/>
        <dbReference type="ChEBI" id="CHEBI:456215"/>
    </reaction>
    <physiologicalReaction direction="left-to-right" evidence="21">
        <dbReference type="Rhea" id="RHEA:25278"/>
    </physiologicalReaction>
</comment>
<evidence type="ECO:0000256" key="1">
    <source>
        <dbReference type="ARBA" id="ARBA00000983"/>
    </source>
</evidence>
<dbReference type="Gene3D" id="4.10.410.20">
    <property type="match status" value="2"/>
</dbReference>
<evidence type="ECO:0000313" key="41">
    <source>
        <dbReference type="RefSeq" id="XP_012882235.1"/>
    </source>
</evidence>
<evidence type="ECO:0000256" key="21">
    <source>
        <dbReference type="ARBA" id="ARBA00033675"/>
    </source>
</evidence>
<dbReference type="Pfam" id="PF01223">
    <property type="entry name" value="Endonuclease_NS"/>
    <property type="match status" value="1"/>
</dbReference>
<keyword evidence="11" id="KW-0479">Metal-binding</keyword>
<evidence type="ECO:0000256" key="31">
    <source>
        <dbReference type="ARBA" id="ARBA00048215"/>
    </source>
</evidence>
<keyword evidence="7" id="KW-0964">Secreted</keyword>
<dbReference type="OrthoDB" id="415411at2759"/>
<dbReference type="GO" id="GO:0046034">
    <property type="term" value="P:ATP metabolic process"/>
    <property type="evidence" value="ECO:0007669"/>
    <property type="project" value="TreeGrafter"/>
</dbReference>
<dbReference type="InterPro" id="IPR017850">
    <property type="entry name" value="Alkaline_phosphatase_core_sf"/>
</dbReference>
<comment type="catalytic activity">
    <reaction evidence="25">
        <text>ATP + H2O = AMP + diphosphate + H(+)</text>
        <dbReference type="Rhea" id="RHEA:14245"/>
        <dbReference type="ChEBI" id="CHEBI:15377"/>
        <dbReference type="ChEBI" id="CHEBI:15378"/>
        <dbReference type="ChEBI" id="CHEBI:30616"/>
        <dbReference type="ChEBI" id="CHEBI:33019"/>
        <dbReference type="ChEBI" id="CHEBI:456215"/>
        <dbReference type="EC" id="3.6.1.9"/>
    </reaction>
    <physiologicalReaction direction="left-to-right" evidence="25">
        <dbReference type="Rhea" id="RHEA:14246"/>
    </physiologicalReaction>
</comment>
<proteinExistence type="inferred from homology"/>
<evidence type="ECO:0000256" key="16">
    <source>
        <dbReference type="ARBA" id="ARBA00022968"/>
    </source>
</evidence>
<keyword evidence="9" id="KW-0091">Biomineralization</keyword>
<feature type="compositionally biased region" description="Basic and acidic residues" evidence="38">
    <location>
        <begin position="115"/>
        <end position="133"/>
    </location>
</feature>
<evidence type="ECO:0000256" key="13">
    <source>
        <dbReference type="ARBA" id="ARBA00022801"/>
    </source>
</evidence>
<evidence type="ECO:0000256" key="28">
    <source>
        <dbReference type="ARBA" id="ARBA00045010"/>
    </source>
</evidence>
<dbReference type="GO" id="GO:0009986">
    <property type="term" value="C:cell surface"/>
    <property type="evidence" value="ECO:0007669"/>
    <property type="project" value="TreeGrafter"/>
</dbReference>
<dbReference type="RefSeq" id="XP_012882235.1">
    <property type="nucleotide sequence ID" value="XM_013026781.1"/>
</dbReference>
<gene>
    <name evidence="41" type="primary">Enpp1</name>
</gene>
<dbReference type="PANTHER" id="PTHR10151:SF77">
    <property type="entry name" value="ECTONUCLEOTIDE PYROPHOSPHATASE_PHOSPHODIESTERASE FAMILY MEMBER 1"/>
    <property type="match status" value="1"/>
</dbReference>
<evidence type="ECO:0000256" key="36">
    <source>
        <dbReference type="ARBA" id="ARBA00075087"/>
    </source>
</evidence>
<dbReference type="GO" id="GO:0004528">
    <property type="term" value="F:phosphodiesterase I activity"/>
    <property type="evidence" value="ECO:0007669"/>
    <property type="project" value="UniProtKB-EC"/>
</dbReference>
<evidence type="ECO:0000256" key="6">
    <source>
        <dbReference type="ARBA" id="ARBA00022475"/>
    </source>
</evidence>
<keyword evidence="16" id="KW-0735">Signal-anchor</keyword>
<dbReference type="GO" id="GO:0005576">
    <property type="term" value="C:extracellular region"/>
    <property type="evidence" value="ECO:0007669"/>
    <property type="project" value="UniProtKB-SubCell"/>
</dbReference>
<dbReference type="GO" id="GO:0030247">
    <property type="term" value="F:polysaccharide binding"/>
    <property type="evidence" value="ECO:0007669"/>
    <property type="project" value="InterPro"/>
</dbReference>
<dbReference type="EC" id="3.1.4.1" evidence="5"/>
<evidence type="ECO:0000256" key="12">
    <source>
        <dbReference type="ARBA" id="ARBA00022737"/>
    </source>
</evidence>
<evidence type="ECO:0000256" key="37">
    <source>
        <dbReference type="ARBA" id="ARBA00079362"/>
    </source>
</evidence>
<evidence type="ECO:0000256" key="5">
    <source>
        <dbReference type="ARBA" id="ARBA00012029"/>
    </source>
</evidence>
<dbReference type="GO" id="GO:0030505">
    <property type="term" value="P:inorganic diphosphate transport"/>
    <property type="evidence" value="ECO:0007669"/>
    <property type="project" value="TreeGrafter"/>
</dbReference>
<reference evidence="41" key="1">
    <citation type="submission" date="2025-08" db="UniProtKB">
        <authorList>
            <consortium name="RefSeq"/>
        </authorList>
    </citation>
    <scope>IDENTIFICATION</scope>
    <source>
        <tissue evidence="41">Kidney</tissue>
    </source>
</reference>
<keyword evidence="12" id="KW-0677">Repeat</keyword>
<dbReference type="InterPro" id="IPR044929">
    <property type="entry name" value="DNA/RNA_non-sp_Endonuclease_sf"/>
</dbReference>
<evidence type="ECO:0000256" key="3">
    <source>
        <dbReference type="ARBA" id="ARBA00004613"/>
    </source>
</evidence>
<dbReference type="FunCoup" id="A0A1S3G0R2">
    <property type="interactions" value="344"/>
</dbReference>
<evidence type="ECO:0000256" key="23">
    <source>
        <dbReference type="ARBA" id="ARBA00038862"/>
    </source>
</evidence>
<dbReference type="GO" id="GO:0045599">
    <property type="term" value="P:negative regulation of fat cell differentiation"/>
    <property type="evidence" value="ECO:0007669"/>
    <property type="project" value="TreeGrafter"/>
</dbReference>
<protein>
    <recommendedName>
        <fullName evidence="35">Ectonucleotide pyrophosphatase/phosphodiesterase family member 1</fullName>
        <ecNumber evidence="5">3.1.4.1</ecNumber>
        <ecNumber evidence="23">3.6.1.9</ecNumber>
    </recommendedName>
    <alternativeName>
        <fullName evidence="29">Alkaline phosphodiesterase I</fullName>
    </alternativeName>
    <alternativeName>
        <fullName evidence="27">Nucleotide diphosphatase</fullName>
    </alternativeName>
    <alternativeName>
        <fullName evidence="28">Nucleotide pyrophosphatase</fullName>
    </alternativeName>
    <alternativeName>
        <fullName evidence="36">Phosphodiesterase I/nucleotide pyrophosphatase 1</fullName>
    </alternativeName>
    <alternativeName>
        <fullName evidence="37">Plasma-cell membrane glycoprotein PC-1</fullName>
    </alternativeName>
</protein>
<dbReference type="GO" id="GO:0030500">
    <property type="term" value="P:regulation of bone mineralization"/>
    <property type="evidence" value="ECO:0007669"/>
    <property type="project" value="TreeGrafter"/>
</dbReference>
<evidence type="ECO:0000313" key="40">
    <source>
        <dbReference type="Proteomes" id="UP000081671"/>
    </source>
</evidence>
<dbReference type="InterPro" id="IPR044925">
    <property type="entry name" value="His-Me_finger_sf"/>
</dbReference>
<keyword evidence="13" id="KW-0378">Hydrolase</keyword>
<dbReference type="InParanoid" id="A0A1S3G0R2"/>
<dbReference type="Pfam" id="PF01663">
    <property type="entry name" value="Phosphodiest"/>
    <property type="match status" value="1"/>
</dbReference>
<comment type="subcellular location">
    <subcellularLocation>
        <location evidence="22">Basolateral cell membrane</location>
        <topology evidence="22">Single-pass type II membrane protein</topology>
    </subcellularLocation>
    <subcellularLocation>
        <location evidence="3">Secreted</location>
    </subcellularLocation>
</comment>
<dbReference type="STRING" id="10020.ENSDORP00000008185"/>
<dbReference type="InterPro" id="IPR001212">
    <property type="entry name" value="Somatomedin_B_dom"/>
</dbReference>
<evidence type="ECO:0000256" key="15">
    <source>
        <dbReference type="ARBA" id="ARBA00022837"/>
    </source>
</evidence>